<dbReference type="SUPFAM" id="SSF109854">
    <property type="entry name" value="DinB/YfiT-like putative metalloenzymes"/>
    <property type="match status" value="1"/>
</dbReference>
<dbReference type="KEGG" id="gba:J421_5161"/>
<geneLocation type="plasmid" evidence="3 4">
    <name>1</name>
</geneLocation>
<sequence length="194" mass="20965">MRIARTACLALALPLGLAAQPPATPPANPITTAFRGRTMALQRNLAQAFDSIPEAKFGYRPTPAQLTVGYIAQHLASDNYLFCNAFGDQKAQLPDKDTSTPDSLKARWPKDSLVAKLKASFAFCETAFAQLDDAKLADQVSMTFGGQTRSVTRAGMVLGHALDMADHYSQIANYMRLNNLVPPTALPRPTRAGE</sequence>
<keyword evidence="1" id="KW-0732">Signal</keyword>
<dbReference type="Proteomes" id="UP000019151">
    <property type="component" value="Plasmid 1"/>
</dbReference>
<evidence type="ECO:0000256" key="1">
    <source>
        <dbReference type="SAM" id="SignalP"/>
    </source>
</evidence>
<dbReference type="Pfam" id="PF12867">
    <property type="entry name" value="DinB_2"/>
    <property type="match status" value="1"/>
</dbReference>
<evidence type="ECO:0000313" key="4">
    <source>
        <dbReference type="Proteomes" id="UP000019151"/>
    </source>
</evidence>
<dbReference type="RefSeq" id="WP_104023302.1">
    <property type="nucleotide sequence ID" value="NZ_CP007129.1"/>
</dbReference>
<feature type="signal peptide" evidence="1">
    <location>
        <begin position="1"/>
        <end position="19"/>
    </location>
</feature>
<evidence type="ECO:0000313" key="3">
    <source>
        <dbReference type="EMBL" id="AHG92696.1"/>
    </source>
</evidence>
<dbReference type="Gene3D" id="1.20.120.450">
    <property type="entry name" value="dinb family like domain"/>
    <property type="match status" value="1"/>
</dbReference>
<name>W0RPS9_9BACT</name>
<dbReference type="OrthoDB" id="120106at2"/>
<keyword evidence="4" id="KW-1185">Reference proteome</keyword>
<dbReference type="InterPro" id="IPR024775">
    <property type="entry name" value="DinB-like"/>
</dbReference>
<proteinExistence type="predicted"/>
<feature type="chain" id="PRO_5004795242" evidence="1">
    <location>
        <begin position="20"/>
        <end position="194"/>
    </location>
</feature>
<keyword evidence="3" id="KW-0614">Plasmid</keyword>
<organism evidence="3 4">
    <name type="scientific">Gemmatirosa kalamazoonensis</name>
    <dbReference type="NCBI Taxonomy" id="861299"/>
    <lineage>
        <taxon>Bacteria</taxon>
        <taxon>Pseudomonadati</taxon>
        <taxon>Gemmatimonadota</taxon>
        <taxon>Gemmatimonadia</taxon>
        <taxon>Gemmatimonadales</taxon>
        <taxon>Gemmatimonadaceae</taxon>
        <taxon>Gemmatirosa</taxon>
    </lineage>
</organism>
<dbReference type="AlphaFoldDB" id="W0RPS9"/>
<dbReference type="EMBL" id="CP007129">
    <property type="protein sequence ID" value="AHG92696.1"/>
    <property type="molecule type" value="Genomic_DNA"/>
</dbReference>
<reference evidence="3 4" key="1">
    <citation type="journal article" date="2014" name="Genome Announc.">
        <title>Genome Sequence and Methylome of Soil Bacterium Gemmatirosa kalamazoonensis KBS708T, a Member of the Rarely Cultivated Gemmatimonadetes Phylum.</title>
        <authorList>
            <person name="Debruyn J.M."/>
            <person name="Radosevich M."/>
            <person name="Wommack K.E."/>
            <person name="Polson S.W."/>
            <person name="Hauser L.J."/>
            <person name="Fawaz M.N."/>
            <person name="Korlach J."/>
            <person name="Tsai Y.C."/>
        </authorList>
    </citation>
    <scope>NUCLEOTIDE SEQUENCE [LARGE SCALE GENOMIC DNA]</scope>
    <source>
        <strain evidence="3 4">KBS708</strain>
        <plasmid evidence="4">Plasmid 1</plasmid>
    </source>
</reference>
<dbReference type="InParanoid" id="W0RPS9"/>
<feature type="domain" description="DinB-like" evidence="2">
    <location>
        <begin position="41"/>
        <end position="160"/>
    </location>
</feature>
<protein>
    <submittedName>
        <fullName evidence="3">DinB-like domain protein</fullName>
    </submittedName>
</protein>
<evidence type="ECO:0000259" key="2">
    <source>
        <dbReference type="Pfam" id="PF12867"/>
    </source>
</evidence>
<dbReference type="HOGENOM" id="CLU_120900_0_0_0"/>
<gene>
    <name evidence="3" type="ORF">J421_5161</name>
</gene>
<dbReference type="InterPro" id="IPR034660">
    <property type="entry name" value="DinB/YfiT-like"/>
</dbReference>
<accession>W0RPS9</accession>